<evidence type="ECO:0000313" key="1">
    <source>
        <dbReference type="EMBL" id="MFC4243814.1"/>
    </source>
</evidence>
<reference evidence="2" key="1">
    <citation type="journal article" date="2019" name="Int. J. Syst. Evol. Microbiol.">
        <title>The Global Catalogue of Microorganisms (GCM) 10K type strain sequencing project: providing services to taxonomists for standard genome sequencing and annotation.</title>
        <authorList>
            <consortium name="The Broad Institute Genomics Platform"/>
            <consortium name="The Broad Institute Genome Sequencing Center for Infectious Disease"/>
            <person name="Wu L."/>
            <person name="Ma J."/>
        </authorList>
    </citation>
    <scope>NUCLEOTIDE SEQUENCE [LARGE SCALE GENOMIC DNA]</scope>
    <source>
        <strain evidence="2">CGMCC 1.10363</strain>
    </source>
</reference>
<organism evidence="1 2">
    <name type="scientific">Gryllotalpicola reticulitermitis</name>
    <dbReference type="NCBI Taxonomy" id="1184153"/>
    <lineage>
        <taxon>Bacteria</taxon>
        <taxon>Bacillati</taxon>
        <taxon>Actinomycetota</taxon>
        <taxon>Actinomycetes</taxon>
        <taxon>Micrococcales</taxon>
        <taxon>Microbacteriaceae</taxon>
        <taxon>Gryllotalpicola</taxon>
    </lineage>
</organism>
<dbReference type="SUPFAM" id="SSF141130">
    <property type="entry name" value="Acetamidase/Formamidase-like"/>
    <property type="match status" value="1"/>
</dbReference>
<dbReference type="EMBL" id="JBHSCN010000005">
    <property type="protein sequence ID" value="MFC4243814.1"/>
    <property type="molecule type" value="Genomic_DNA"/>
</dbReference>
<keyword evidence="2" id="KW-1185">Reference proteome</keyword>
<sequence length="304" mass="31460">MRVHLSRGDIHLGWDNSIEPRATIAPGGEIELDLLEASGGQLAPSSEASDLLALDGTRLNPVTGPIRVDGARPGDALVISFLELDVDEWGWSGVLPGFGLLAADFPEPYLAVSRIVGGVVRLPFGVELPAVSMIGTIGVELPEAGQHSVIPPRRFGGNLDIRHLTAGATLTLPVGVEGALLSVGDAHAAMGDGEVCGTGVETNARTRLRIQVVPGASPAFPRFTTHPASDRVGATIAATGIGPSLEAAARDATRGLIDEIVARSRLAPVEAYVLASVAGDLKISEIVDLPNYVVSAHLPLSVLD</sequence>
<dbReference type="Pfam" id="PF03069">
    <property type="entry name" value="FmdA_AmdA"/>
    <property type="match status" value="2"/>
</dbReference>
<name>A0ABV8Q7Q6_9MICO</name>
<dbReference type="PANTHER" id="PTHR31891:SF1">
    <property type="entry name" value="FORMAMIDASE C869.04-RELATED"/>
    <property type="match status" value="1"/>
</dbReference>
<proteinExistence type="predicted"/>
<dbReference type="Proteomes" id="UP001595900">
    <property type="component" value="Unassembled WGS sequence"/>
</dbReference>
<evidence type="ECO:0000313" key="2">
    <source>
        <dbReference type="Proteomes" id="UP001595900"/>
    </source>
</evidence>
<comment type="caution">
    <text evidence="1">The sequence shown here is derived from an EMBL/GenBank/DDBJ whole genome shotgun (WGS) entry which is preliminary data.</text>
</comment>
<gene>
    <name evidence="1" type="ORF">ACFOYW_10545</name>
</gene>
<dbReference type="Gene3D" id="2.60.120.580">
    <property type="entry name" value="Acetamidase/Formamidase-like domains"/>
    <property type="match status" value="2"/>
</dbReference>
<dbReference type="Gene3D" id="3.10.28.20">
    <property type="entry name" value="Acetamidase/Formamidase-like domains"/>
    <property type="match status" value="1"/>
</dbReference>
<accession>A0ABV8Q7Q6</accession>
<protein>
    <submittedName>
        <fullName evidence="1">Acetamidase/formamidase family protein</fullName>
    </submittedName>
</protein>
<dbReference type="InterPro" id="IPR004304">
    <property type="entry name" value="FmdA_AmdA"/>
</dbReference>
<dbReference type="PANTHER" id="PTHR31891">
    <property type="entry name" value="FORMAMIDASE C869.04-RELATED"/>
    <property type="match status" value="1"/>
</dbReference>
<dbReference type="RefSeq" id="WP_390228892.1">
    <property type="nucleotide sequence ID" value="NZ_JBHSCN010000005.1"/>
</dbReference>